<name>A0A212PXD6_9PROT</name>
<evidence type="ECO:0000313" key="2">
    <source>
        <dbReference type="Proteomes" id="UP000197065"/>
    </source>
</evidence>
<proteinExistence type="predicted"/>
<organism evidence="1 2">
    <name type="scientific">Arboricoccus pini</name>
    <dbReference type="NCBI Taxonomy" id="1963835"/>
    <lineage>
        <taxon>Bacteria</taxon>
        <taxon>Pseudomonadati</taxon>
        <taxon>Pseudomonadota</taxon>
        <taxon>Alphaproteobacteria</taxon>
        <taxon>Geminicoccales</taxon>
        <taxon>Geminicoccaceae</taxon>
        <taxon>Arboricoccus</taxon>
    </lineage>
</organism>
<dbReference type="AlphaFoldDB" id="A0A212PXD6"/>
<keyword evidence="2" id="KW-1185">Reference proteome</keyword>
<reference evidence="1 2" key="1">
    <citation type="submission" date="2017-06" db="EMBL/GenBank/DDBJ databases">
        <authorList>
            <person name="Kim H.J."/>
            <person name="Triplett B.A."/>
        </authorList>
    </citation>
    <scope>NUCLEOTIDE SEQUENCE [LARGE SCALE GENOMIC DNA]</scope>
    <source>
        <strain evidence="1 2">B29T1</strain>
    </source>
</reference>
<evidence type="ECO:0000313" key="1">
    <source>
        <dbReference type="EMBL" id="SNB51715.1"/>
    </source>
</evidence>
<accession>A0A212PXD6</accession>
<sequence>MLQSTKVTKPASSRPGMIWKDALTMLCRQLQADGLTRERATELSESAIIACALQYEPRDVDEALRLALDTAKTC</sequence>
<dbReference type="EMBL" id="FYEH01000001">
    <property type="protein sequence ID" value="SNB51715.1"/>
    <property type="molecule type" value="Genomic_DNA"/>
</dbReference>
<dbReference type="RefSeq" id="WP_088559465.1">
    <property type="nucleotide sequence ID" value="NZ_FYEH01000001.1"/>
</dbReference>
<dbReference type="Proteomes" id="UP000197065">
    <property type="component" value="Unassembled WGS sequence"/>
</dbReference>
<protein>
    <submittedName>
        <fullName evidence="1">Uncharacterized protein</fullName>
    </submittedName>
</protein>
<gene>
    <name evidence="1" type="ORF">SAMN07250955_101125</name>
</gene>